<dbReference type="Pfam" id="PF01266">
    <property type="entry name" value="DAO"/>
    <property type="match status" value="1"/>
</dbReference>
<name>A0A0M3QJ03_STRPR</name>
<dbReference type="Gene3D" id="3.30.9.10">
    <property type="entry name" value="D-Amino Acid Oxidase, subunit A, domain 2"/>
    <property type="match status" value="1"/>
</dbReference>
<dbReference type="GO" id="GO:0005737">
    <property type="term" value="C:cytoplasm"/>
    <property type="evidence" value="ECO:0007669"/>
    <property type="project" value="TreeGrafter"/>
</dbReference>
<dbReference type="InterPro" id="IPR006076">
    <property type="entry name" value="FAD-dep_OxRdtase"/>
</dbReference>
<reference evidence="1 2" key="1">
    <citation type="submission" date="2015-08" db="EMBL/GenBank/DDBJ databases">
        <title>Genome sequence of the pristinamycin over-producing bacterium Streptomyces pristinaespiralis HCCB10218.</title>
        <authorList>
            <person name="Tian J."/>
            <person name="Yang J."/>
            <person name="Li L."/>
            <person name="Ruan L."/>
            <person name="Wei W."/>
            <person name="Zheng G."/>
            <person name="Wei Z."/>
            <person name="Yang S."/>
            <person name="Ge M."/>
            <person name="Jiang W."/>
            <person name="Lu Y."/>
        </authorList>
    </citation>
    <scope>NUCLEOTIDE SEQUENCE [LARGE SCALE GENOMIC DNA]</scope>
    <source>
        <strain evidence="1 2">HCCB 10218</strain>
    </source>
</reference>
<evidence type="ECO:0000313" key="2">
    <source>
        <dbReference type="Proteomes" id="UP000060513"/>
    </source>
</evidence>
<dbReference type="EMBL" id="CP011340">
    <property type="protein sequence ID" value="ALC22389.1"/>
    <property type="molecule type" value="Genomic_DNA"/>
</dbReference>
<dbReference type="STRING" id="38300.SPRI_4083"/>
<protein>
    <submittedName>
        <fullName evidence="1">FAD-dependent oxidoreductase</fullName>
    </submittedName>
</protein>
<dbReference type="RefSeq" id="WP_005315670.1">
    <property type="nucleotide sequence ID" value="NZ_CP011340.1"/>
</dbReference>
<accession>A0A0M3QJ03</accession>
<dbReference type="PATRIC" id="fig|38300.4.peg.4280"/>
<dbReference type="Gene3D" id="3.50.50.60">
    <property type="entry name" value="FAD/NAD(P)-binding domain"/>
    <property type="match status" value="1"/>
</dbReference>
<organism evidence="1">
    <name type="scientific">Streptomyces pristinaespiralis</name>
    <dbReference type="NCBI Taxonomy" id="38300"/>
    <lineage>
        <taxon>Bacteria</taxon>
        <taxon>Bacillati</taxon>
        <taxon>Actinomycetota</taxon>
        <taxon>Actinomycetes</taxon>
        <taxon>Kitasatosporales</taxon>
        <taxon>Streptomycetaceae</taxon>
        <taxon>Streptomyces</taxon>
    </lineage>
</organism>
<dbReference type="PANTHER" id="PTHR13847:SF285">
    <property type="entry name" value="FAD DEPENDENT OXIDOREDUCTASE DOMAIN-CONTAINING PROTEIN"/>
    <property type="match status" value="1"/>
</dbReference>
<gene>
    <name evidence="1" type="ORF">SPRI_4083</name>
</gene>
<evidence type="ECO:0000313" key="1">
    <source>
        <dbReference type="EMBL" id="ALC22389.1"/>
    </source>
</evidence>
<dbReference type="OrthoDB" id="9805852at2"/>
<dbReference type="OMA" id="YMYAQRT"/>
<dbReference type="AlphaFoldDB" id="A0A0M3QJ03"/>
<dbReference type="Proteomes" id="UP000060513">
    <property type="component" value="Chromosome"/>
</dbReference>
<dbReference type="PANTHER" id="PTHR13847">
    <property type="entry name" value="SARCOSINE DEHYDROGENASE-RELATED"/>
    <property type="match status" value="1"/>
</dbReference>
<dbReference type="GeneID" id="97234872"/>
<dbReference type="InterPro" id="IPR036188">
    <property type="entry name" value="FAD/NAD-bd_sf"/>
</dbReference>
<dbReference type="KEGG" id="spri:SPRI_4083"/>
<proteinExistence type="predicted"/>
<dbReference type="SUPFAM" id="SSF51905">
    <property type="entry name" value="FAD/NAD(P)-binding domain"/>
    <property type="match status" value="1"/>
</dbReference>
<sequence>MNTVNGGISFWYAQDGAPVPREPLPGDSTADVCIVGGGYTGLWTAYYLKKAVPFLNITVLEARFCGYGASGRNGGWLYNGIAGRDRYARLHGHDAAVRLQQAMNDTVDEVVRVAGEEKIDADIHKGGVLEVARTPAQLQRLKDFHSVEIAFGEKDRLLLGARETAERVHVSGAVAGSWTPHGARLHPVKLVKGLAAAVEALGVTVHESTPVTEIRPKHAVTPYGTVRAPYILRCTEGFTASLKGQHRTWLPMNSSMIVTEPLPDDAWDEIGWSGRETLGDMAHAYMYAQRTADNRIAIGGRGAPYRYGSRTDNDGRTGPATVEALREILIRFFPRLAGAQIAHAWSGVLGVPRDWCATATLDRSTGLGWAGGYVGSGVATSNLAARTLRDLIQQDSGQSGPTDLTALPWVNHKVRKWEPEPLRWLGVQTLYTAYRRADRLEAATHTPTTARLATLADRISGRH</sequence>